<evidence type="ECO:0000313" key="4">
    <source>
        <dbReference type="EMBL" id="PST39529.1"/>
    </source>
</evidence>
<dbReference type="PANTHER" id="PTHR10683:SF28">
    <property type="entry name" value="TRANSALDOLASE C"/>
    <property type="match status" value="1"/>
</dbReference>
<reference evidence="5" key="1">
    <citation type="submission" date="2018-03" db="EMBL/GenBank/DDBJ databases">
        <title>Lachnoclostridium SNUG30370 gen.nov., sp.nov., isolated from human faeces.</title>
        <authorList>
            <person name="Seo B."/>
            <person name="Jeon K."/>
            <person name="Ko G."/>
        </authorList>
    </citation>
    <scope>NUCLEOTIDE SEQUENCE [LARGE SCALE GENOMIC DNA]</scope>
    <source>
        <strain evidence="5">SNUG30370</strain>
    </source>
</reference>
<dbReference type="RefSeq" id="WP_106988371.1">
    <property type="nucleotide sequence ID" value="NZ_DAWBWI010000147.1"/>
</dbReference>
<dbReference type="NCBIfam" id="NF009299">
    <property type="entry name" value="PRK12656.1"/>
    <property type="match status" value="1"/>
</dbReference>
<dbReference type="InterPro" id="IPR001585">
    <property type="entry name" value="TAL/FSA"/>
</dbReference>
<dbReference type="GO" id="GO:0016832">
    <property type="term" value="F:aldehyde-lyase activity"/>
    <property type="evidence" value="ECO:0007669"/>
    <property type="project" value="InterPro"/>
</dbReference>
<comment type="subcellular location">
    <subcellularLocation>
        <location evidence="1">Cytoplasm</location>
    </subcellularLocation>
</comment>
<name>A0A2T3FW76_9FIRM</name>
<evidence type="ECO:0000256" key="2">
    <source>
        <dbReference type="ARBA" id="ARBA00022490"/>
    </source>
</evidence>
<dbReference type="CDD" id="cd00956">
    <property type="entry name" value="Transaldolase_FSA"/>
    <property type="match status" value="1"/>
</dbReference>
<dbReference type="GeneID" id="77471321"/>
<evidence type="ECO:0000256" key="1">
    <source>
        <dbReference type="ARBA" id="ARBA00004496"/>
    </source>
</evidence>
<dbReference type="InterPro" id="IPR013785">
    <property type="entry name" value="Aldolase_TIM"/>
</dbReference>
<keyword evidence="2" id="KW-0963">Cytoplasm</keyword>
<proteinExistence type="predicted"/>
<gene>
    <name evidence="4" type="ORF">C7U55_09475</name>
</gene>
<dbReference type="Pfam" id="PF00923">
    <property type="entry name" value="TAL_FSA"/>
    <property type="match status" value="1"/>
</dbReference>
<dbReference type="PROSITE" id="PS01054">
    <property type="entry name" value="TRANSALDOLASE_1"/>
    <property type="match status" value="1"/>
</dbReference>
<evidence type="ECO:0000256" key="3">
    <source>
        <dbReference type="ARBA" id="ARBA00023270"/>
    </source>
</evidence>
<dbReference type="FunFam" id="3.20.20.70:FF:000018">
    <property type="entry name" value="Probable transaldolase"/>
    <property type="match status" value="1"/>
</dbReference>
<dbReference type="PANTHER" id="PTHR10683">
    <property type="entry name" value="TRANSALDOLASE"/>
    <property type="match status" value="1"/>
</dbReference>
<accession>A0A2T3FW76</accession>
<sequence length="226" mass="25273">MEFIIDTVNLEDIKEAVEYMPIVGVTSNPSIVKKTSPKDFFKHMKEVREIIGKERSLHIQVISKECDEIVKEAHRILEEIDDQVYIKVPVSYEGVKAIKKLKAEGVNVTATAVYDLMQAYMALAAGADYIAPYVNRIGNLGNDPMELINELSNRIVQDGYDCKILAASFKGVQQVRDAFNYGSQAITAPVEVLKQIFANPSIEKAVNDFNSDWYDVYGEGKGICDL</sequence>
<protein>
    <submittedName>
        <fullName evidence="4">Fructose-bisphosphate aldolase</fullName>
    </submittedName>
</protein>
<evidence type="ECO:0000313" key="5">
    <source>
        <dbReference type="Proteomes" id="UP000241201"/>
    </source>
</evidence>
<keyword evidence="5" id="KW-1185">Reference proteome</keyword>
<dbReference type="EMBL" id="PYLP01000013">
    <property type="protein sequence ID" value="PST39529.1"/>
    <property type="molecule type" value="Genomic_DNA"/>
</dbReference>
<dbReference type="Gene3D" id="3.20.20.70">
    <property type="entry name" value="Aldolase class I"/>
    <property type="match status" value="1"/>
</dbReference>
<comment type="caution">
    <text evidence="4">The sequence shown here is derived from an EMBL/GenBank/DDBJ whole genome shotgun (WGS) entry which is preliminary data.</text>
</comment>
<dbReference type="InterPro" id="IPR018225">
    <property type="entry name" value="Transaldolase_AS"/>
</dbReference>
<dbReference type="PROSITE" id="PS00958">
    <property type="entry name" value="TRANSALDOLASE_2"/>
    <property type="match status" value="1"/>
</dbReference>
<dbReference type="GO" id="GO:0005975">
    <property type="term" value="P:carbohydrate metabolic process"/>
    <property type="evidence" value="ECO:0007669"/>
    <property type="project" value="InterPro"/>
</dbReference>
<organism evidence="4 5">
    <name type="scientific">Faecalibacillus faecis</name>
    <dbReference type="NCBI Taxonomy" id="1982628"/>
    <lineage>
        <taxon>Bacteria</taxon>
        <taxon>Bacillati</taxon>
        <taxon>Bacillota</taxon>
        <taxon>Erysipelotrichia</taxon>
        <taxon>Erysipelotrichales</taxon>
        <taxon>Coprobacillaceae</taxon>
        <taxon>Faecalibacillus</taxon>
    </lineage>
</organism>
<dbReference type="InterPro" id="IPR033919">
    <property type="entry name" value="TSA/FSA_arc/bac"/>
</dbReference>
<dbReference type="AlphaFoldDB" id="A0A2T3FW76"/>
<dbReference type="SUPFAM" id="SSF51569">
    <property type="entry name" value="Aldolase"/>
    <property type="match status" value="1"/>
</dbReference>
<keyword evidence="3" id="KW-0704">Schiff base</keyword>
<dbReference type="GO" id="GO:0005737">
    <property type="term" value="C:cytoplasm"/>
    <property type="evidence" value="ECO:0007669"/>
    <property type="project" value="UniProtKB-SubCell"/>
</dbReference>
<dbReference type="Proteomes" id="UP000241201">
    <property type="component" value="Unassembled WGS sequence"/>
</dbReference>